<dbReference type="OrthoDB" id="1467917at2"/>
<evidence type="ECO:0000313" key="1">
    <source>
        <dbReference type="EMBL" id="PQA59453.1"/>
    </source>
</evidence>
<sequence>MPWRVELVKGWLLDEYQIEGVVLSKQDRSYLFGHCELHVPVKDAAFAEFIIQHEEKNTDQAE</sequence>
<evidence type="ECO:0000313" key="2">
    <source>
        <dbReference type="Proteomes" id="UP000239590"/>
    </source>
</evidence>
<reference evidence="2" key="1">
    <citation type="submission" date="2018-02" db="EMBL/GenBank/DDBJ databases">
        <title>Genome sequencing of Solimonas sp. HR-BB.</title>
        <authorList>
            <person name="Lee Y."/>
            <person name="Jeon C.O."/>
        </authorList>
    </citation>
    <scope>NUCLEOTIDE SEQUENCE [LARGE SCALE GENOMIC DNA]</scope>
    <source>
        <strain evidence="2">HR-U</strain>
    </source>
</reference>
<protein>
    <recommendedName>
        <fullName evidence="3">DUF2007 domain-containing protein</fullName>
    </recommendedName>
</protein>
<dbReference type="Proteomes" id="UP000239590">
    <property type="component" value="Unassembled WGS sequence"/>
</dbReference>
<accession>A0A2S7INZ3</accession>
<dbReference type="EMBL" id="PTRA01000001">
    <property type="protein sequence ID" value="PQA59453.1"/>
    <property type="molecule type" value="Genomic_DNA"/>
</dbReference>
<gene>
    <name evidence="1" type="ORF">C5O19_07330</name>
</gene>
<keyword evidence="2" id="KW-1185">Reference proteome</keyword>
<dbReference type="AlphaFoldDB" id="A0A2S7INZ3"/>
<evidence type="ECO:0008006" key="3">
    <source>
        <dbReference type="Google" id="ProtNLM"/>
    </source>
</evidence>
<organism evidence="1 2">
    <name type="scientific">Siphonobacter curvatus</name>
    <dbReference type="NCBI Taxonomy" id="2094562"/>
    <lineage>
        <taxon>Bacteria</taxon>
        <taxon>Pseudomonadati</taxon>
        <taxon>Bacteroidota</taxon>
        <taxon>Cytophagia</taxon>
        <taxon>Cytophagales</taxon>
        <taxon>Cytophagaceae</taxon>
        <taxon>Siphonobacter</taxon>
    </lineage>
</organism>
<name>A0A2S7INZ3_9BACT</name>
<proteinExistence type="predicted"/>
<comment type="caution">
    <text evidence="1">The sequence shown here is derived from an EMBL/GenBank/DDBJ whole genome shotgun (WGS) entry which is preliminary data.</text>
</comment>